<feature type="domain" description="HTH cro/C1-type" evidence="1">
    <location>
        <begin position="30"/>
        <end position="84"/>
    </location>
</feature>
<evidence type="ECO:0000313" key="3">
    <source>
        <dbReference type="Proteomes" id="UP000195918"/>
    </source>
</evidence>
<evidence type="ECO:0000259" key="1">
    <source>
        <dbReference type="PROSITE" id="PS50943"/>
    </source>
</evidence>
<sequence length="105" mass="12169">MKYSEIKKRMIDRGQTTELDLQLIEIVNAIKFAREDKKITQVEIAEKTGMSQVQYSKFENYYNRPTLETVVRVLNALDFDVANIFSMGIEQQINKGKQEKAVAHV</sequence>
<reference evidence="3" key="1">
    <citation type="submission" date="2017-02" db="EMBL/GenBank/DDBJ databases">
        <authorList>
            <person name="Dridi B."/>
        </authorList>
    </citation>
    <scope>NUCLEOTIDE SEQUENCE [LARGE SCALE GENOMIC DNA]</scope>
    <source>
        <strain evidence="3">bH819</strain>
    </source>
</reference>
<keyword evidence="3" id="KW-1185">Reference proteome</keyword>
<dbReference type="GO" id="GO:0003677">
    <property type="term" value="F:DNA binding"/>
    <property type="evidence" value="ECO:0007669"/>
    <property type="project" value="InterPro"/>
</dbReference>
<organism evidence="2 3">
    <name type="scientific">Vagococcus fluvialis bH819</name>
    <dbReference type="NCBI Taxonomy" id="1255619"/>
    <lineage>
        <taxon>Bacteria</taxon>
        <taxon>Bacillati</taxon>
        <taxon>Bacillota</taxon>
        <taxon>Bacilli</taxon>
        <taxon>Lactobacillales</taxon>
        <taxon>Enterococcaceae</taxon>
        <taxon>Vagococcus</taxon>
    </lineage>
</organism>
<gene>
    <name evidence="2" type="ORF">FM121_13520</name>
</gene>
<name>A0A1X6WS99_9ENTE</name>
<dbReference type="Gene3D" id="1.10.260.40">
    <property type="entry name" value="lambda repressor-like DNA-binding domains"/>
    <property type="match status" value="1"/>
</dbReference>
<dbReference type="SMART" id="SM00530">
    <property type="entry name" value="HTH_XRE"/>
    <property type="match status" value="1"/>
</dbReference>
<dbReference type="InterPro" id="IPR010982">
    <property type="entry name" value="Lambda_DNA-bd_dom_sf"/>
</dbReference>
<dbReference type="InterPro" id="IPR001387">
    <property type="entry name" value="Cro/C1-type_HTH"/>
</dbReference>
<proteinExistence type="predicted"/>
<dbReference type="AlphaFoldDB" id="A0A1X6WS99"/>
<dbReference type="CDD" id="cd00093">
    <property type="entry name" value="HTH_XRE"/>
    <property type="match status" value="1"/>
</dbReference>
<evidence type="ECO:0000313" key="2">
    <source>
        <dbReference type="EMBL" id="SLM87112.1"/>
    </source>
</evidence>
<dbReference type="SUPFAM" id="SSF47413">
    <property type="entry name" value="lambda repressor-like DNA-binding domains"/>
    <property type="match status" value="1"/>
</dbReference>
<accession>A0A1X6WS99</accession>
<dbReference type="Proteomes" id="UP000195918">
    <property type="component" value="Unassembled WGS sequence"/>
</dbReference>
<protein>
    <recommendedName>
        <fullName evidence="1">HTH cro/C1-type domain-containing protein</fullName>
    </recommendedName>
</protein>
<dbReference type="PROSITE" id="PS50943">
    <property type="entry name" value="HTH_CROC1"/>
    <property type="match status" value="1"/>
</dbReference>
<dbReference type="OrthoDB" id="2325690at2"/>
<dbReference type="EMBL" id="FWFD01000019">
    <property type="protein sequence ID" value="SLM87112.1"/>
    <property type="molecule type" value="Genomic_DNA"/>
</dbReference>
<dbReference type="RefSeq" id="WP_086952729.1">
    <property type="nucleotide sequence ID" value="NZ_FWFD01000019.1"/>
</dbReference>
<dbReference type="Pfam" id="PF01381">
    <property type="entry name" value="HTH_3"/>
    <property type="match status" value="1"/>
</dbReference>